<evidence type="ECO:0000313" key="3">
    <source>
        <dbReference type="Proteomes" id="UP000177067"/>
    </source>
</evidence>
<accession>A0A1F6LI19</accession>
<evidence type="ECO:0000259" key="1">
    <source>
        <dbReference type="Pfam" id="PF01883"/>
    </source>
</evidence>
<sequence length="95" mass="10742">MINKDDVIKILETVLDPELGIDIWTMGLIYDINIINENQIKILMTYTTPTCPAGSEIQQNMRSTLSKAGFEKIDIKVTFDPLWQPSEELRAALSS</sequence>
<dbReference type="AlphaFoldDB" id="A0A1F6LI19"/>
<gene>
    <name evidence="2" type="ORF">A2725_04375</name>
</gene>
<dbReference type="InterPro" id="IPR002744">
    <property type="entry name" value="MIP18-like"/>
</dbReference>
<dbReference type="EMBL" id="MFPS01000008">
    <property type="protein sequence ID" value="OGH58953.1"/>
    <property type="molecule type" value="Genomic_DNA"/>
</dbReference>
<reference evidence="2 3" key="1">
    <citation type="journal article" date="2016" name="Nat. Commun.">
        <title>Thousands of microbial genomes shed light on interconnected biogeochemical processes in an aquifer system.</title>
        <authorList>
            <person name="Anantharaman K."/>
            <person name="Brown C.T."/>
            <person name="Hug L.A."/>
            <person name="Sharon I."/>
            <person name="Castelle C.J."/>
            <person name="Probst A.J."/>
            <person name="Thomas B.C."/>
            <person name="Singh A."/>
            <person name="Wilkins M.J."/>
            <person name="Karaoz U."/>
            <person name="Brodie E.L."/>
            <person name="Williams K.H."/>
            <person name="Hubbard S.S."/>
            <person name="Banfield J.F."/>
        </authorList>
    </citation>
    <scope>NUCLEOTIDE SEQUENCE [LARGE SCALE GENOMIC DNA]</scope>
</reference>
<protein>
    <recommendedName>
        <fullName evidence="1">MIP18 family-like domain-containing protein</fullName>
    </recommendedName>
</protein>
<organism evidence="2 3">
    <name type="scientific">Candidatus Magasanikbacteria bacterium RIFCSPHIGHO2_01_FULL_33_34</name>
    <dbReference type="NCBI Taxonomy" id="1798671"/>
    <lineage>
        <taxon>Bacteria</taxon>
        <taxon>Candidatus Magasanikiibacteriota</taxon>
    </lineage>
</organism>
<proteinExistence type="predicted"/>
<evidence type="ECO:0000313" key="2">
    <source>
        <dbReference type="EMBL" id="OGH58953.1"/>
    </source>
</evidence>
<dbReference type="Gene3D" id="3.30.300.130">
    <property type="entry name" value="Fe-S cluster assembly (FSCA)"/>
    <property type="match status" value="1"/>
</dbReference>
<dbReference type="InterPro" id="IPR052339">
    <property type="entry name" value="Fe-S_Maturation_MIP18"/>
</dbReference>
<dbReference type="Proteomes" id="UP000177067">
    <property type="component" value="Unassembled WGS sequence"/>
</dbReference>
<comment type="caution">
    <text evidence="2">The sequence shown here is derived from an EMBL/GenBank/DDBJ whole genome shotgun (WGS) entry which is preliminary data.</text>
</comment>
<dbReference type="Pfam" id="PF01883">
    <property type="entry name" value="FeS_assembly_P"/>
    <property type="match status" value="1"/>
</dbReference>
<dbReference type="SUPFAM" id="SSF117916">
    <property type="entry name" value="Fe-S cluster assembly (FSCA) domain-like"/>
    <property type="match status" value="1"/>
</dbReference>
<name>A0A1F6LI19_9BACT</name>
<dbReference type="PANTHER" id="PTHR42831:SF1">
    <property type="entry name" value="FE-S PROTEIN MATURATION AUXILIARY FACTOR YITW"/>
    <property type="match status" value="1"/>
</dbReference>
<dbReference type="InterPro" id="IPR034904">
    <property type="entry name" value="FSCA_dom_sf"/>
</dbReference>
<feature type="domain" description="MIP18 family-like" evidence="1">
    <location>
        <begin position="4"/>
        <end position="66"/>
    </location>
</feature>
<dbReference type="PANTHER" id="PTHR42831">
    <property type="entry name" value="FE-S PROTEIN MATURATION AUXILIARY FACTOR YITW"/>
    <property type="match status" value="1"/>
</dbReference>